<dbReference type="Proteomes" id="UP000095009">
    <property type="component" value="Unassembled WGS sequence"/>
</dbReference>
<comment type="similarity">
    <text evidence="12">Belongs to the phosphatidylserine decarboxylase family. PSD-B subfamily. Eukaryotic type I sub-subfamily.</text>
</comment>
<feature type="chain" id="PRO_5023502790" description="Phosphatidylserine decarboxylase 1 alpha chain" evidence="12">
    <location>
        <begin position="429"/>
        <end position="461"/>
    </location>
</feature>
<feature type="topological domain" description="Mitochondrial intermembrane" evidence="12">
    <location>
        <begin position="80"/>
        <end position="461"/>
    </location>
</feature>
<evidence type="ECO:0000256" key="3">
    <source>
        <dbReference type="ARBA" id="ARBA00022692"/>
    </source>
</evidence>
<evidence type="ECO:0000256" key="9">
    <source>
        <dbReference type="ARBA" id="ARBA00023239"/>
    </source>
</evidence>
<comment type="pathway">
    <text evidence="1">Lipid metabolism.</text>
</comment>
<dbReference type="InterPro" id="IPR003817">
    <property type="entry name" value="PS_Dcarbxylase"/>
</dbReference>
<keyword evidence="7 12" id="KW-0472">Membrane</keyword>
<dbReference type="InterPro" id="IPR033177">
    <property type="entry name" value="PSD-B"/>
</dbReference>
<keyword evidence="8 12" id="KW-0594">Phospholipid biosynthesis</keyword>
<keyword evidence="12" id="KW-0496">Mitochondrion</keyword>
<comment type="function">
    <text evidence="12">Catalyzes the formation of phosphatidylethanolamine (PtdEtn) from phosphatidylserine (PtdSer). Plays a central role in phospholipid metabolism and in the interorganelle trafficking of phosphatidylserine.</text>
</comment>
<organism evidence="13 14">
    <name type="scientific">Nadsonia fulvescens var. elongata DSM 6958</name>
    <dbReference type="NCBI Taxonomy" id="857566"/>
    <lineage>
        <taxon>Eukaryota</taxon>
        <taxon>Fungi</taxon>
        <taxon>Dikarya</taxon>
        <taxon>Ascomycota</taxon>
        <taxon>Saccharomycotina</taxon>
        <taxon>Dipodascomycetes</taxon>
        <taxon>Dipodascales</taxon>
        <taxon>Dipodascales incertae sedis</taxon>
        <taxon>Nadsonia</taxon>
    </lineage>
</organism>
<dbReference type="AlphaFoldDB" id="A0A1E3PKW4"/>
<dbReference type="PANTHER" id="PTHR10067">
    <property type="entry name" value="PHOSPHATIDYLSERINE DECARBOXYLASE"/>
    <property type="match status" value="1"/>
</dbReference>
<dbReference type="GO" id="GO:0004609">
    <property type="term" value="F:phosphatidylserine decarboxylase activity"/>
    <property type="evidence" value="ECO:0007669"/>
    <property type="project" value="UniProtKB-UniRule"/>
</dbReference>
<evidence type="ECO:0000256" key="7">
    <source>
        <dbReference type="ARBA" id="ARBA00023136"/>
    </source>
</evidence>
<keyword evidence="2 12" id="KW-0444">Lipid biosynthesis</keyword>
<evidence type="ECO:0000256" key="8">
    <source>
        <dbReference type="ARBA" id="ARBA00023209"/>
    </source>
</evidence>
<dbReference type="Pfam" id="PF02666">
    <property type="entry name" value="PS_Dcarbxylase"/>
    <property type="match status" value="2"/>
</dbReference>
<comment type="subunit">
    <text evidence="12">Heterodimer of a large membrane-associated beta subunit and a small pyruvoyl-containing alpha subunit.</text>
</comment>
<feature type="active site" description="Schiff-base intermediate with substrate; via pyruvic acid; for decarboxylase activity" evidence="12">
    <location>
        <position position="429"/>
    </location>
</feature>
<comment type="subcellular location">
    <molecule>Phosphatidylserine decarboxylase 1 alpha chain</molecule>
    <subcellularLocation>
        <location evidence="12">Mitochondrion inner membrane</location>
        <topology evidence="12">Peripheral membrane protein</topology>
        <orientation evidence="12">Intermembrane side</orientation>
    </subcellularLocation>
    <text evidence="12">Anchored to the mitochondrial inner membrane through its interaction with the integral membrane beta chain.</text>
</comment>
<evidence type="ECO:0000256" key="4">
    <source>
        <dbReference type="ARBA" id="ARBA00022793"/>
    </source>
</evidence>
<gene>
    <name evidence="12" type="primary">PSD1</name>
    <name evidence="13" type="ORF">NADFUDRAFT_82870</name>
</gene>
<keyword evidence="11 12" id="KW-0670">Pyruvate</keyword>
<keyword evidence="10 12" id="KW-1208">Phospholipid metabolism</keyword>
<evidence type="ECO:0000313" key="13">
    <source>
        <dbReference type="EMBL" id="ODQ65968.1"/>
    </source>
</evidence>
<dbReference type="GO" id="GO:0006646">
    <property type="term" value="P:phosphatidylethanolamine biosynthetic process"/>
    <property type="evidence" value="ECO:0007669"/>
    <property type="project" value="UniProtKB-UniRule"/>
</dbReference>
<dbReference type="HAMAP" id="MF_03208">
    <property type="entry name" value="PS_decarb_PSD_B_type1_euk"/>
    <property type="match status" value="1"/>
</dbReference>
<comment type="subcellular location">
    <molecule>Phosphatidylserine decarboxylase 1 beta chain</molecule>
    <subcellularLocation>
        <location evidence="12">Mitochondrion inner membrane</location>
        <topology evidence="12">Single-pass membrane protein</topology>
        <orientation evidence="12">Intermembrane side</orientation>
    </subcellularLocation>
</comment>
<comment type="pathway">
    <text evidence="12">Phospholipid metabolism; phosphatidylethanolamine biosynthesis; phosphatidylethanolamine from CDP-diacylglycerol: step 2/2.</text>
</comment>
<keyword evidence="4 12" id="KW-0210">Decarboxylase</keyword>
<feature type="active site" description="Charge relay system; for autoendoproteolytic cleavage activity" evidence="12">
    <location>
        <position position="314"/>
    </location>
</feature>
<evidence type="ECO:0000256" key="10">
    <source>
        <dbReference type="ARBA" id="ARBA00023264"/>
    </source>
</evidence>
<keyword evidence="12" id="KW-0999">Mitochondrion inner membrane</keyword>
<evidence type="ECO:0000256" key="12">
    <source>
        <dbReference type="HAMAP-Rule" id="MF_03208"/>
    </source>
</evidence>
<feature type="chain" id="PRO_5023502789" description="Phosphatidylserine decarboxylase 1 beta chain" evidence="12">
    <location>
        <begin position="1"/>
        <end position="428"/>
    </location>
</feature>
<dbReference type="STRING" id="857566.A0A1E3PKW4"/>
<evidence type="ECO:0000256" key="6">
    <source>
        <dbReference type="ARBA" id="ARBA00023098"/>
    </source>
</evidence>
<evidence type="ECO:0000256" key="5">
    <source>
        <dbReference type="ARBA" id="ARBA00022989"/>
    </source>
</evidence>
<feature type="site" description="Cleavage (non-hydrolytic); by autocatalysis" evidence="12">
    <location>
        <begin position="428"/>
        <end position="429"/>
    </location>
</feature>
<dbReference type="PANTHER" id="PTHR10067:SF6">
    <property type="entry name" value="PHOSPHATIDYLSERINE DECARBOXYLASE PROENZYME, MITOCHONDRIAL"/>
    <property type="match status" value="1"/>
</dbReference>
<accession>A0A1E3PKW4</accession>
<dbReference type="OrthoDB" id="4330at2759"/>
<protein>
    <recommendedName>
        <fullName evidence="12">Phosphatidylserine decarboxylase proenzyme 1, mitochondrial</fullName>
        <ecNumber evidence="12">4.1.1.65</ecNumber>
    </recommendedName>
    <component>
        <recommendedName>
            <fullName evidence="12">Phosphatidylserine decarboxylase 1 beta chain</fullName>
        </recommendedName>
    </component>
    <component>
        <recommendedName>
            <fullName evidence="12">Phosphatidylserine decarboxylase 1 alpha chain</fullName>
        </recommendedName>
    </component>
</protein>
<dbReference type="EC" id="4.1.1.65" evidence="12"/>
<proteinExistence type="inferred from homology"/>
<evidence type="ECO:0000313" key="14">
    <source>
        <dbReference type="Proteomes" id="UP000095009"/>
    </source>
</evidence>
<reference evidence="13 14" key="1">
    <citation type="journal article" date="2016" name="Proc. Natl. Acad. Sci. U.S.A.">
        <title>Comparative genomics of biotechnologically important yeasts.</title>
        <authorList>
            <person name="Riley R."/>
            <person name="Haridas S."/>
            <person name="Wolfe K.H."/>
            <person name="Lopes M.R."/>
            <person name="Hittinger C.T."/>
            <person name="Goeker M."/>
            <person name="Salamov A.A."/>
            <person name="Wisecaver J.H."/>
            <person name="Long T.M."/>
            <person name="Calvey C.H."/>
            <person name="Aerts A.L."/>
            <person name="Barry K.W."/>
            <person name="Choi C."/>
            <person name="Clum A."/>
            <person name="Coughlan A.Y."/>
            <person name="Deshpande S."/>
            <person name="Douglass A.P."/>
            <person name="Hanson S.J."/>
            <person name="Klenk H.-P."/>
            <person name="LaButti K.M."/>
            <person name="Lapidus A."/>
            <person name="Lindquist E.A."/>
            <person name="Lipzen A.M."/>
            <person name="Meier-Kolthoff J.P."/>
            <person name="Ohm R.A."/>
            <person name="Otillar R.P."/>
            <person name="Pangilinan J.L."/>
            <person name="Peng Y."/>
            <person name="Rokas A."/>
            <person name="Rosa C.A."/>
            <person name="Scheuner C."/>
            <person name="Sibirny A.A."/>
            <person name="Slot J.C."/>
            <person name="Stielow J.B."/>
            <person name="Sun H."/>
            <person name="Kurtzman C.P."/>
            <person name="Blackwell M."/>
            <person name="Grigoriev I.V."/>
            <person name="Jeffries T.W."/>
        </authorList>
    </citation>
    <scope>NUCLEOTIDE SEQUENCE [LARGE SCALE GENOMIC DNA]</scope>
    <source>
        <strain evidence="13 14">DSM 6958</strain>
    </source>
</reference>
<feature type="topological domain" description="Mitochondrial matrix" evidence="12">
    <location>
        <begin position="1"/>
        <end position="60"/>
    </location>
</feature>
<comment type="PTM">
    <text evidence="12">Is synthesized initially as an inactive proenzyme. Formation of the active enzyme involves a self-maturation process in which the active site pyruvoyl group is generated from an internal serine residue via an autocatalytic post-translational modification. Two non-identical subunits are generated from the proenzyme in this reaction, and the pyruvate is formed at the N-terminus of the alpha chain, which is derived from the carboxyl end of the proenzyme. The autoendoproteolytic cleavage occurs by a canonical serine protease mechanism, in which the side chain hydroxyl group of the serine supplies its oxygen atom to form the C-terminus of the beta chain, while the remainder of the serine residue undergoes an oxidative deamination to produce ammonia and the pyruvoyl prosthetic group on the alpha chain. During this reaction, the Ser that is part of the protease active site of the proenzyme becomes the pyruvoyl prosthetic group, which constitutes an essential element of the active site of the mature decarboxylase.</text>
</comment>
<feature type="modified residue" description="Pyruvic acid (Ser); by autocatalysis" evidence="12">
    <location>
        <position position="429"/>
    </location>
</feature>
<feature type="active site" description="Charge relay system; for autoendoproteolytic cleavage activity" evidence="12">
    <location>
        <position position="429"/>
    </location>
</feature>
<name>A0A1E3PKW4_9ASCO</name>
<evidence type="ECO:0000256" key="2">
    <source>
        <dbReference type="ARBA" id="ARBA00022516"/>
    </source>
</evidence>
<keyword evidence="14" id="KW-1185">Reference proteome</keyword>
<dbReference type="GO" id="GO:0005743">
    <property type="term" value="C:mitochondrial inner membrane"/>
    <property type="evidence" value="ECO:0007669"/>
    <property type="project" value="UniProtKB-SubCell"/>
</dbReference>
<evidence type="ECO:0000256" key="1">
    <source>
        <dbReference type="ARBA" id="ARBA00005189"/>
    </source>
</evidence>
<sequence>MYTTVLRPNRAISKLAGRLPSARFTDSSLSLLVLKNHYQKAYSTSIKPKPSQIRGSKLKYWAIPASALVLYGLYGIINDSAPADEEVVVKPVGPWQVAAYSTIPLKAISRLWGDFNGIILPVWMREPGYKLYSYIFGANLDEVAEPDLKVFANLGEFFFRKLKDGARPIDQNAPLVSPSDGKVLRLGSLDGEHIEQVKGVSYSMSALLGSTAPRVNSRDSPSIEFSSETNSIKMDEEFAVLNGMHYSVDDLIVGEKNENIIHQNEGDATGTETSVSDVLEVSKNLASGVTLSKKDNKLFYAVIYLAPGDYHRFHSPTNWVSMVRRHFVGELYSVAPYFQKRLSGLFVLNERVALLGKWKYGFFSMTPVGATNVGSIKLHFDKDLKTNHRSHNNADGNTCFEATYANASKLLGGYPLTKGQEMGGFQLGSTVVLVFEAPKDFSFSVKAGDVVRVGQELGKFD</sequence>
<keyword evidence="5 12" id="KW-1133">Transmembrane helix</keyword>
<keyword evidence="6 12" id="KW-0443">Lipid metabolism</keyword>
<comment type="catalytic activity">
    <reaction evidence="12">
        <text>a 1,2-diacyl-sn-glycero-3-phospho-L-serine + H(+) = a 1,2-diacyl-sn-glycero-3-phosphoethanolamine + CO2</text>
        <dbReference type="Rhea" id="RHEA:20828"/>
        <dbReference type="ChEBI" id="CHEBI:15378"/>
        <dbReference type="ChEBI" id="CHEBI:16526"/>
        <dbReference type="ChEBI" id="CHEBI:57262"/>
        <dbReference type="ChEBI" id="CHEBI:64612"/>
        <dbReference type="EC" id="4.1.1.65"/>
    </reaction>
</comment>
<dbReference type="EMBL" id="KV454409">
    <property type="protein sequence ID" value="ODQ65968.1"/>
    <property type="molecule type" value="Genomic_DNA"/>
</dbReference>
<comment type="cofactor">
    <cofactor evidence="12">
        <name>pyruvate</name>
        <dbReference type="ChEBI" id="CHEBI:15361"/>
    </cofactor>
    <text evidence="12">Binds 1 pyruvoyl group covalently per subunit.</text>
</comment>
<dbReference type="InterPro" id="IPR033661">
    <property type="entry name" value="PSD_type1_euk"/>
</dbReference>
<dbReference type="UniPathway" id="UPA00558">
    <property type="reaction ID" value="UER00616"/>
</dbReference>
<keyword evidence="12" id="KW-0865">Zymogen</keyword>
<dbReference type="NCBIfam" id="TIGR00163">
    <property type="entry name" value="PS_decarb"/>
    <property type="match status" value="1"/>
</dbReference>
<evidence type="ECO:0000256" key="11">
    <source>
        <dbReference type="ARBA" id="ARBA00023317"/>
    </source>
</evidence>
<keyword evidence="3 12" id="KW-0812">Transmembrane</keyword>
<dbReference type="GO" id="GO:0016540">
    <property type="term" value="P:protein autoprocessing"/>
    <property type="evidence" value="ECO:0007669"/>
    <property type="project" value="UniProtKB-UniRule"/>
</dbReference>
<feature type="active site" description="Charge relay system; for autoendoproteolytic cleavage activity" evidence="12">
    <location>
        <position position="180"/>
    </location>
</feature>
<keyword evidence="9 12" id="KW-0456">Lyase</keyword>